<keyword evidence="3 5" id="KW-0067">ATP-binding</keyword>
<dbReference type="PANTHER" id="PTHR42711">
    <property type="entry name" value="ABC TRANSPORTER ATP-BINDING PROTEIN"/>
    <property type="match status" value="1"/>
</dbReference>
<dbReference type="AlphaFoldDB" id="A0A2N6QKV6"/>
<dbReference type="InterPro" id="IPR003593">
    <property type="entry name" value="AAA+_ATPase"/>
</dbReference>
<dbReference type="STRING" id="170573.GCA_001076995_02321"/>
<dbReference type="InterPro" id="IPR027417">
    <property type="entry name" value="P-loop_NTPase"/>
</dbReference>
<dbReference type="Pfam" id="PF00005">
    <property type="entry name" value="ABC_tran"/>
    <property type="match status" value="1"/>
</dbReference>
<sequence length="288" mass="33177">MIEVKHLEKVFQKKQVLKGVNFNIPSGECTALIGKNGAGKSTLIDILIGDLERNRGTIRDPQHLLDKEHLGILFQTSQFPKVMKVKELYHLYAKIVKNPFSLKQFQEITLFTEKQLNQFANQLSGGQQRILAFALAIIGRPKLLIMDEPTSAMDVEMRSHFWNVIEKLKQQGTTIFYTSHYIEEVERMADRIIVLDKGVITIETTPQDLKQTQHYSVISVPKSWAKHITQLQSVKSIQQDKLLYITTDNVETTLKELMTHHINLNEIEITKSSLLETIFYEDKEEEDV</sequence>
<evidence type="ECO:0000259" key="4">
    <source>
        <dbReference type="PROSITE" id="PS50893"/>
    </source>
</evidence>
<evidence type="ECO:0000256" key="3">
    <source>
        <dbReference type="ARBA" id="ARBA00022840"/>
    </source>
</evidence>
<dbReference type="RefSeq" id="WP_070502984.1">
    <property type="nucleotide sequence ID" value="NZ_JAASJD010000004.1"/>
</dbReference>
<accession>A0A2N6QKV6</accession>
<dbReference type="SMART" id="SM00382">
    <property type="entry name" value="AAA"/>
    <property type="match status" value="1"/>
</dbReference>
<proteinExistence type="predicted"/>
<dbReference type="CDD" id="cd03230">
    <property type="entry name" value="ABC_DR_subfamily_A"/>
    <property type="match status" value="1"/>
</dbReference>
<dbReference type="PROSITE" id="PS50893">
    <property type="entry name" value="ABC_TRANSPORTER_2"/>
    <property type="match status" value="1"/>
</dbReference>
<evidence type="ECO:0000256" key="1">
    <source>
        <dbReference type="ARBA" id="ARBA00022448"/>
    </source>
</evidence>
<organism evidence="5 6">
    <name type="scientific">Staphylococcus pettenkoferi</name>
    <dbReference type="NCBI Taxonomy" id="170573"/>
    <lineage>
        <taxon>Bacteria</taxon>
        <taxon>Bacillati</taxon>
        <taxon>Bacillota</taxon>
        <taxon>Bacilli</taxon>
        <taxon>Bacillales</taxon>
        <taxon>Staphylococcaceae</taxon>
        <taxon>Staphylococcus</taxon>
    </lineage>
</organism>
<keyword evidence="1" id="KW-0813">Transport</keyword>
<feature type="domain" description="ABC transporter" evidence="4">
    <location>
        <begin position="2"/>
        <end position="222"/>
    </location>
</feature>
<name>A0A2N6QKV6_9STAP</name>
<evidence type="ECO:0000256" key="2">
    <source>
        <dbReference type="ARBA" id="ARBA00022741"/>
    </source>
</evidence>
<keyword evidence="2" id="KW-0547">Nucleotide-binding</keyword>
<reference evidence="5 6" key="1">
    <citation type="submission" date="2017-09" db="EMBL/GenBank/DDBJ databases">
        <title>Bacterial strain isolated from the female urinary microbiota.</title>
        <authorList>
            <person name="Thomas-White K."/>
            <person name="Kumar N."/>
            <person name="Forster S."/>
            <person name="Putonti C."/>
            <person name="Lawley T."/>
            <person name="Wolfe A.J."/>
        </authorList>
    </citation>
    <scope>NUCLEOTIDE SEQUENCE [LARGE SCALE GENOMIC DNA]</scope>
    <source>
        <strain evidence="5 6">UMB0834</strain>
    </source>
</reference>
<dbReference type="SUPFAM" id="SSF52540">
    <property type="entry name" value="P-loop containing nucleoside triphosphate hydrolases"/>
    <property type="match status" value="1"/>
</dbReference>
<dbReference type="InterPro" id="IPR050763">
    <property type="entry name" value="ABC_transporter_ATP-binding"/>
</dbReference>
<protein>
    <submittedName>
        <fullName evidence="5">ABC transporter ATP-binding protein</fullName>
    </submittedName>
</protein>
<dbReference type="Proteomes" id="UP000235748">
    <property type="component" value="Unassembled WGS sequence"/>
</dbReference>
<dbReference type="GO" id="GO:0005524">
    <property type="term" value="F:ATP binding"/>
    <property type="evidence" value="ECO:0007669"/>
    <property type="project" value="UniProtKB-KW"/>
</dbReference>
<dbReference type="GO" id="GO:0016887">
    <property type="term" value="F:ATP hydrolysis activity"/>
    <property type="evidence" value="ECO:0007669"/>
    <property type="project" value="InterPro"/>
</dbReference>
<dbReference type="Gene3D" id="3.40.50.300">
    <property type="entry name" value="P-loop containing nucleotide triphosphate hydrolases"/>
    <property type="match status" value="1"/>
</dbReference>
<evidence type="ECO:0000313" key="6">
    <source>
        <dbReference type="Proteomes" id="UP000235748"/>
    </source>
</evidence>
<dbReference type="InterPro" id="IPR003439">
    <property type="entry name" value="ABC_transporter-like_ATP-bd"/>
</dbReference>
<comment type="caution">
    <text evidence="5">The sequence shown here is derived from an EMBL/GenBank/DDBJ whole genome shotgun (WGS) entry which is preliminary data.</text>
</comment>
<gene>
    <name evidence="5" type="ORF">CJ235_01125</name>
</gene>
<evidence type="ECO:0000313" key="5">
    <source>
        <dbReference type="EMBL" id="PMC20304.1"/>
    </source>
</evidence>
<dbReference type="EMBL" id="PNGG01000001">
    <property type="protein sequence ID" value="PMC20304.1"/>
    <property type="molecule type" value="Genomic_DNA"/>
</dbReference>
<dbReference type="PANTHER" id="PTHR42711:SF17">
    <property type="entry name" value="ABC TRANSPORTER ATP-BINDING PROTEIN"/>
    <property type="match status" value="1"/>
</dbReference>